<gene>
    <name evidence="3" type="ORF">GCM10010909_35560</name>
</gene>
<comment type="similarity">
    <text evidence="1">Belongs to the short-chain dehydrogenases/reductases (SDR) family.</text>
</comment>
<keyword evidence="2" id="KW-0560">Oxidoreductase</keyword>
<dbReference type="Gene3D" id="3.40.50.720">
    <property type="entry name" value="NAD(P)-binding Rossmann-like Domain"/>
    <property type="match status" value="1"/>
</dbReference>
<reference evidence="4" key="1">
    <citation type="journal article" date="2019" name="Int. J. Syst. Evol. Microbiol.">
        <title>The Global Catalogue of Microorganisms (GCM) 10K type strain sequencing project: providing services to taxonomists for standard genome sequencing and annotation.</title>
        <authorList>
            <consortium name="The Broad Institute Genomics Platform"/>
            <consortium name="The Broad Institute Genome Sequencing Center for Infectious Disease"/>
            <person name="Wu L."/>
            <person name="Ma J."/>
        </authorList>
    </citation>
    <scope>NUCLEOTIDE SEQUENCE [LARGE SCALE GENOMIC DNA]</scope>
    <source>
        <strain evidence="4">NBRC 112502</strain>
    </source>
</reference>
<dbReference type="PROSITE" id="PS00061">
    <property type="entry name" value="ADH_SHORT"/>
    <property type="match status" value="1"/>
</dbReference>
<organism evidence="3 4">
    <name type="scientific">Acidocella aquatica</name>
    <dbReference type="NCBI Taxonomy" id="1922313"/>
    <lineage>
        <taxon>Bacteria</taxon>
        <taxon>Pseudomonadati</taxon>
        <taxon>Pseudomonadota</taxon>
        <taxon>Alphaproteobacteria</taxon>
        <taxon>Acetobacterales</taxon>
        <taxon>Acidocellaceae</taxon>
        <taxon>Acidocella</taxon>
    </lineage>
</organism>
<dbReference type="RefSeq" id="WP_284259734.1">
    <property type="nucleotide sequence ID" value="NZ_BSOS01000098.1"/>
</dbReference>
<evidence type="ECO:0000313" key="3">
    <source>
        <dbReference type="EMBL" id="GLR68874.1"/>
    </source>
</evidence>
<proteinExistence type="inferred from homology"/>
<dbReference type="SUPFAM" id="SSF51735">
    <property type="entry name" value="NAD(P)-binding Rossmann-fold domains"/>
    <property type="match status" value="1"/>
</dbReference>
<name>A0ABQ6A8Q1_9PROT</name>
<keyword evidence="4" id="KW-1185">Reference proteome</keyword>
<dbReference type="InterPro" id="IPR002347">
    <property type="entry name" value="SDR_fam"/>
</dbReference>
<evidence type="ECO:0000256" key="1">
    <source>
        <dbReference type="ARBA" id="ARBA00006484"/>
    </source>
</evidence>
<dbReference type="PANTHER" id="PTHR44196">
    <property type="entry name" value="DEHYDROGENASE/REDUCTASE SDR FAMILY MEMBER 7B"/>
    <property type="match status" value="1"/>
</dbReference>
<dbReference type="Proteomes" id="UP001156641">
    <property type="component" value="Unassembled WGS sequence"/>
</dbReference>
<dbReference type="PRINTS" id="PR00081">
    <property type="entry name" value="GDHRDH"/>
</dbReference>
<dbReference type="Pfam" id="PF00106">
    <property type="entry name" value="adh_short"/>
    <property type="match status" value="1"/>
</dbReference>
<dbReference type="PANTHER" id="PTHR44196:SF1">
    <property type="entry name" value="DEHYDROGENASE_REDUCTASE SDR FAMILY MEMBER 7B"/>
    <property type="match status" value="1"/>
</dbReference>
<evidence type="ECO:0000313" key="4">
    <source>
        <dbReference type="Proteomes" id="UP001156641"/>
    </source>
</evidence>
<dbReference type="InterPro" id="IPR036291">
    <property type="entry name" value="NAD(P)-bd_dom_sf"/>
</dbReference>
<sequence>MQYQTIAITGASSGLGQALALGYAAPGVTLHLAGRNVARLAQTAAAAQAKGARVTQTIADVTDRAAMADWVAGLEELDLMIANAGVSAGPGRAHRERDEQIRRVFATDLDGVFNTILPAMARKTPRIAIIGSIAGLIALPTSPAYSAAKAALDCWVRAAAPGAAREGIALTLVRPGFIRTPMTAQNPYPMPGMLDAGEAARRIIRGIAAGRAFITFPWWFAALARVANLAPKSLFARVPGKPSQT</sequence>
<protein>
    <submittedName>
        <fullName evidence="3">Short-chain dehydrogenase</fullName>
    </submittedName>
</protein>
<comment type="caution">
    <text evidence="3">The sequence shown here is derived from an EMBL/GenBank/DDBJ whole genome shotgun (WGS) entry which is preliminary data.</text>
</comment>
<dbReference type="InterPro" id="IPR020904">
    <property type="entry name" value="Sc_DH/Rdtase_CS"/>
</dbReference>
<dbReference type="EMBL" id="BSOS01000098">
    <property type="protein sequence ID" value="GLR68874.1"/>
    <property type="molecule type" value="Genomic_DNA"/>
</dbReference>
<accession>A0ABQ6A8Q1</accession>
<evidence type="ECO:0000256" key="2">
    <source>
        <dbReference type="ARBA" id="ARBA00023002"/>
    </source>
</evidence>